<keyword evidence="2" id="KW-1185">Reference proteome</keyword>
<accession>A0A4Z2EBZ8</accession>
<organism evidence="1 2">
    <name type="scientific">Liparis tanakae</name>
    <name type="common">Tanaka's snailfish</name>
    <dbReference type="NCBI Taxonomy" id="230148"/>
    <lineage>
        <taxon>Eukaryota</taxon>
        <taxon>Metazoa</taxon>
        <taxon>Chordata</taxon>
        <taxon>Craniata</taxon>
        <taxon>Vertebrata</taxon>
        <taxon>Euteleostomi</taxon>
        <taxon>Actinopterygii</taxon>
        <taxon>Neopterygii</taxon>
        <taxon>Teleostei</taxon>
        <taxon>Neoteleostei</taxon>
        <taxon>Acanthomorphata</taxon>
        <taxon>Eupercaria</taxon>
        <taxon>Perciformes</taxon>
        <taxon>Cottioidei</taxon>
        <taxon>Cottales</taxon>
        <taxon>Liparidae</taxon>
        <taxon>Liparis</taxon>
    </lineage>
</organism>
<comment type="caution">
    <text evidence="1">The sequence shown here is derived from an EMBL/GenBank/DDBJ whole genome shotgun (WGS) entry which is preliminary data.</text>
</comment>
<evidence type="ECO:0000313" key="1">
    <source>
        <dbReference type="EMBL" id="TNN26339.1"/>
    </source>
</evidence>
<sequence>MWGHVRSCGVMCLLQGFPVMNRGAPLLLNLQPGQTVQPLTLIQSPSLGQLIRPSVGVSQGQVVQTRLGPAPSRGSAFTAMQLPATLSFRPDTPGPVNLQATQVGGASALKLAVSPALPSGSANGVTGIFSSGTRQLVGGANEDHLLTRGPNAHLCPAAPGPAPSPPPLPTSAPPRVVMTVEEFYYGTSEGDPALRKPLPLGTKTSTFTCQVCPYLAENNLRWVPEHRGARRPRGP</sequence>
<gene>
    <name evidence="1" type="ORF">EYF80_063524</name>
</gene>
<proteinExistence type="predicted"/>
<name>A0A4Z2EBZ8_9TELE</name>
<dbReference type="Proteomes" id="UP000314294">
    <property type="component" value="Unassembled WGS sequence"/>
</dbReference>
<dbReference type="AlphaFoldDB" id="A0A4Z2EBZ8"/>
<reference evidence="1 2" key="1">
    <citation type="submission" date="2019-03" db="EMBL/GenBank/DDBJ databases">
        <title>First draft genome of Liparis tanakae, snailfish: a comprehensive survey of snailfish specific genes.</title>
        <authorList>
            <person name="Kim W."/>
            <person name="Song I."/>
            <person name="Jeong J.-H."/>
            <person name="Kim D."/>
            <person name="Kim S."/>
            <person name="Ryu S."/>
            <person name="Song J.Y."/>
            <person name="Lee S.K."/>
        </authorList>
    </citation>
    <scope>NUCLEOTIDE SEQUENCE [LARGE SCALE GENOMIC DNA]</scope>
    <source>
        <tissue evidence="1">Muscle</tissue>
    </source>
</reference>
<dbReference type="EMBL" id="SRLO01010445">
    <property type="protein sequence ID" value="TNN26339.1"/>
    <property type="molecule type" value="Genomic_DNA"/>
</dbReference>
<protein>
    <submittedName>
        <fullName evidence="1">Uncharacterized protein</fullName>
    </submittedName>
</protein>
<dbReference type="OrthoDB" id="5876240at2759"/>
<evidence type="ECO:0000313" key="2">
    <source>
        <dbReference type="Proteomes" id="UP000314294"/>
    </source>
</evidence>